<dbReference type="GO" id="GO:0008519">
    <property type="term" value="F:ammonium channel activity"/>
    <property type="evidence" value="ECO:0007669"/>
    <property type="project" value="InterPro"/>
</dbReference>
<dbReference type="GO" id="GO:0005886">
    <property type="term" value="C:plasma membrane"/>
    <property type="evidence" value="ECO:0007669"/>
    <property type="project" value="InterPro"/>
</dbReference>
<dbReference type="Gene3D" id="1.10.3430.10">
    <property type="entry name" value="Ammonium transporter AmtB like domains"/>
    <property type="match status" value="1"/>
</dbReference>
<feature type="non-terminal residue" evidence="8">
    <location>
        <position position="1"/>
    </location>
</feature>
<dbReference type="Pfam" id="PF00909">
    <property type="entry name" value="Ammonium_transp"/>
    <property type="match status" value="1"/>
</dbReference>
<dbReference type="InterPro" id="IPR002229">
    <property type="entry name" value="RhesusRHD"/>
</dbReference>
<evidence type="ECO:0000256" key="1">
    <source>
        <dbReference type="ARBA" id="ARBA00004141"/>
    </source>
</evidence>
<organism evidence="8">
    <name type="scientific">Poeciliopsis prolifica</name>
    <name type="common">blackstripe livebearer</name>
    <dbReference type="NCBI Taxonomy" id="188132"/>
    <lineage>
        <taxon>Eukaryota</taxon>
        <taxon>Metazoa</taxon>
        <taxon>Chordata</taxon>
        <taxon>Craniata</taxon>
        <taxon>Vertebrata</taxon>
        <taxon>Euteleostomi</taxon>
        <taxon>Actinopterygii</taxon>
        <taxon>Neopterygii</taxon>
        <taxon>Teleostei</taxon>
        <taxon>Neoteleostei</taxon>
        <taxon>Acanthomorphata</taxon>
        <taxon>Ovalentaria</taxon>
        <taxon>Atherinomorphae</taxon>
        <taxon>Cyprinodontiformes</taxon>
        <taxon>Poeciliidae</taxon>
        <taxon>Poeciliinae</taxon>
        <taxon>Poeciliopsis</taxon>
    </lineage>
</organism>
<gene>
    <name evidence="8" type="primary">RHCG</name>
</gene>
<name>A0A0S7EQN0_9TELE</name>
<dbReference type="SUPFAM" id="SSF111352">
    <property type="entry name" value="Ammonium transporter"/>
    <property type="match status" value="1"/>
</dbReference>
<comment type="function">
    <text evidence="5">Functions as an ammonia transporter. May play a role in the elimination of ammonia in the gill.</text>
</comment>
<evidence type="ECO:0000256" key="4">
    <source>
        <dbReference type="ARBA" id="ARBA00023136"/>
    </source>
</evidence>
<keyword evidence="3 6" id="KW-1133">Transmembrane helix</keyword>
<evidence type="ECO:0000259" key="7">
    <source>
        <dbReference type="Pfam" id="PF00909"/>
    </source>
</evidence>
<protein>
    <submittedName>
        <fullName evidence="8">RHCG</fullName>
    </submittedName>
</protein>
<feature type="domain" description="Ammonium transporter AmtB-like" evidence="7">
    <location>
        <begin position="1"/>
        <end position="52"/>
    </location>
</feature>
<feature type="transmembrane region" description="Helical" evidence="6">
    <location>
        <begin position="28"/>
        <end position="54"/>
    </location>
</feature>
<dbReference type="AlphaFoldDB" id="A0A0S7EQN0"/>
<reference evidence="8" key="1">
    <citation type="submission" date="2014-12" db="EMBL/GenBank/DDBJ databases">
        <title>Parallel Evolution in Life History Adaptation Evident in the Tissue-Specific Poeciliopsis prolifica transcriptome.</title>
        <authorList>
            <person name="Jue N.K."/>
            <person name="Foley R.J."/>
            <person name="Obergfell C."/>
            <person name="Reznick D.N."/>
            <person name="O'Neill R.J."/>
            <person name="O'Neill M.J."/>
        </authorList>
    </citation>
    <scope>NUCLEOTIDE SEQUENCE</scope>
</reference>
<accession>A0A0S7EQN0</accession>
<proteinExistence type="predicted"/>
<keyword evidence="4 6" id="KW-0472">Membrane</keyword>
<evidence type="ECO:0000256" key="2">
    <source>
        <dbReference type="ARBA" id="ARBA00022692"/>
    </source>
</evidence>
<dbReference type="EMBL" id="GBYX01477134">
    <property type="protein sequence ID" value="JAO04547.1"/>
    <property type="molecule type" value="Transcribed_RNA"/>
</dbReference>
<sequence>VHIQNATLAGAVAMGTSAEFMITPYGSLIVGFCMGIISTFGYVFVTVSLHIFTVSSADVEVKKRQECVLNRKLAACWSAGKYQVIEMSYFRHICIFNIK</sequence>
<dbReference type="PRINTS" id="PR00342">
    <property type="entry name" value="RHESUSRHD"/>
</dbReference>
<dbReference type="InterPro" id="IPR029020">
    <property type="entry name" value="Ammonium/urea_transptr"/>
</dbReference>
<keyword evidence="2 6" id="KW-0812">Transmembrane</keyword>
<evidence type="ECO:0000313" key="8">
    <source>
        <dbReference type="EMBL" id="JAO04547.1"/>
    </source>
</evidence>
<dbReference type="InterPro" id="IPR024041">
    <property type="entry name" value="NH4_transpt_AmtB-like_dom"/>
</dbReference>
<evidence type="ECO:0000256" key="3">
    <source>
        <dbReference type="ARBA" id="ARBA00022989"/>
    </source>
</evidence>
<evidence type="ECO:0000256" key="6">
    <source>
        <dbReference type="SAM" id="Phobius"/>
    </source>
</evidence>
<comment type="subcellular location">
    <subcellularLocation>
        <location evidence="1">Membrane</location>
        <topology evidence="1">Multi-pass membrane protein</topology>
    </subcellularLocation>
</comment>
<evidence type="ECO:0000256" key="5">
    <source>
        <dbReference type="ARBA" id="ARBA00025220"/>
    </source>
</evidence>